<dbReference type="RefSeq" id="WP_191593856.1">
    <property type="nucleotide sequence ID" value="NZ_JACYFC010000002.1"/>
</dbReference>
<comment type="caution">
    <text evidence="2">The sequence shown here is derived from an EMBL/GenBank/DDBJ whole genome shotgun (WGS) entry which is preliminary data.</text>
</comment>
<dbReference type="InterPro" id="IPR029151">
    <property type="entry name" value="Sensor-like_sf"/>
</dbReference>
<dbReference type="Proteomes" id="UP000604161">
    <property type="component" value="Unassembled WGS sequence"/>
</dbReference>
<evidence type="ECO:0000313" key="2">
    <source>
        <dbReference type="EMBL" id="MBD5770459.1"/>
    </source>
</evidence>
<organism evidence="2 3">
    <name type="scientific">Marinomonas colpomeniae</name>
    <dbReference type="NCBI Taxonomy" id="2774408"/>
    <lineage>
        <taxon>Bacteria</taxon>
        <taxon>Pseudomonadati</taxon>
        <taxon>Pseudomonadota</taxon>
        <taxon>Gammaproteobacteria</taxon>
        <taxon>Oceanospirillales</taxon>
        <taxon>Oceanospirillaceae</taxon>
        <taxon>Marinomonas</taxon>
    </lineage>
</organism>
<proteinExistence type="predicted"/>
<evidence type="ECO:0000313" key="3">
    <source>
        <dbReference type="Proteomes" id="UP000604161"/>
    </source>
</evidence>
<dbReference type="InterPro" id="IPR043056">
    <property type="entry name" value="LuxQ-periplasm_N"/>
</dbReference>
<accession>A0ABR8NWM8</accession>
<protein>
    <submittedName>
        <fullName evidence="2">Uncharacterized protein</fullName>
    </submittedName>
</protein>
<evidence type="ECO:0000256" key="1">
    <source>
        <dbReference type="SAM" id="Phobius"/>
    </source>
</evidence>
<name>A0ABR8NWM8_9GAMM</name>
<keyword evidence="1" id="KW-1133">Transmembrane helix</keyword>
<keyword evidence="1" id="KW-0812">Transmembrane</keyword>
<keyword evidence="1" id="KW-0472">Membrane</keyword>
<gene>
    <name evidence="2" type="ORF">IF202_05310</name>
</gene>
<dbReference type="SUPFAM" id="SSF103190">
    <property type="entry name" value="Sensory domain-like"/>
    <property type="match status" value="1"/>
</dbReference>
<feature type="transmembrane region" description="Helical" evidence="1">
    <location>
        <begin position="252"/>
        <end position="270"/>
    </location>
</feature>
<reference evidence="2 3" key="1">
    <citation type="submission" date="2020-09" db="EMBL/GenBank/DDBJ databases">
        <title>Marinomonas sp. nov., isolated from the cysticercosis algae of Qingdao, China.</title>
        <authorList>
            <person name="Sun X."/>
        </authorList>
    </citation>
    <scope>NUCLEOTIDE SEQUENCE [LARGE SCALE GENOMIC DNA]</scope>
    <source>
        <strain evidence="2 3">SM2066</strain>
    </source>
</reference>
<dbReference type="EMBL" id="JACYFC010000002">
    <property type="protein sequence ID" value="MBD5770459.1"/>
    <property type="molecule type" value="Genomic_DNA"/>
</dbReference>
<keyword evidence="3" id="KW-1185">Reference proteome</keyword>
<dbReference type="Gene3D" id="3.30.450.220">
    <property type="entry name" value="LuxQ periplasmic domain, N-terminal subdomain"/>
    <property type="match status" value="1"/>
</dbReference>
<sequence>MAEVAISLQHRLQKRILLLVSVTFLIITLMILLFIEALNQSSVEEKLVLKHQVVEQVFNSYLAHAEDEISLIGQDLSLSDYEPGRELDLLFSHHEVLFFGALDFFYIEWEDRRDAMDPRARLFTEVEFKSILQQGLINRWVSVFTDDGSILLMQKKKILSESSKNMGFLYGFISLNDNLTLTSELLDRAKISAVRIYDKTNKKNLLEGSKSGVVLSESILSSSLPLRSSIQTSLQLDISQGNVFSFTRFVKALPFITALGVILFVFYLLLIHRIKKSIFEPLDYIASRQEGTLLPFIELQPIQLKNNQDKAFIEAKDSRFKLLAESSHCAVIFCNEVTDVEMINAEGRMLFPDSDKARSVFDFMPLSCHQAIQEALKGDIGVTFDLTIGRHGYIYKWQAYSFINESSYQGLLLVGRNITKETSLIWQLEQLQPLFSIEKNKVDSGAILNELTYLSTLPHYISTTQLQGWLSLLISVFDDISHESKKITYLPIGDALAQESAQVMMAMGVEANRALLNCSLDVGVRVIAVSPSLRGLMRILFMMVMSNDMAERHLNVRFNNEELELTAMHDMSSRPLFFWMIKMLLAHLNGEQKILQNNALQLSFITQESEEEGSLEALPSGQVVAWVANDYPNAHTIREVLIRLGLKVEEYASTDSFFTQSSEVTKFDAVLIGCDKAVDSQLDMTRALKLKYNRDLLPIIWLNSILPAKTDPDVLTLLGCPCDYSLHQVLVKACELDGIVPSQSSNKNESWIIVGGSRVSKAIWYTELSEYDIATQWLADLSNYHVVLSYHSDAFVVLLESQTKDLLQAIETEFPNVRLFSVQRWEGMPDNVALSEMTQPYSGHQIKVFTQNIMQKIENNE</sequence>
<feature type="transmembrane region" description="Helical" evidence="1">
    <location>
        <begin position="16"/>
        <end position="35"/>
    </location>
</feature>